<evidence type="ECO:0000313" key="2">
    <source>
        <dbReference type="EMBL" id="KAK1422702.1"/>
    </source>
</evidence>
<dbReference type="NCBIfam" id="TIGR00231">
    <property type="entry name" value="small_GTP"/>
    <property type="match status" value="1"/>
</dbReference>
<reference evidence="2" key="1">
    <citation type="journal article" date="2023" name="bioRxiv">
        <title>Improved chromosome-level genome assembly for marigold (Tagetes erecta).</title>
        <authorList>
            <person name="Jiang F."/>
            <person name="Yuan L."/>
            <person name="Wang S."/>
            <person name="Wang H."/>
            <person name="Xu D."/>
            <person name="Wang A."/>
            <person name="Fan W."/>
        </authorList>
    </citation>
    <scope>NUCLEOTIDE SEQUENCE</scope>
    <source>
        <strain evidence="2">WSJ</strain>
        <tissue evidence="2">Leaf</tissue>
    </source>
</reference>
<accession>A0AAD8NVP2</accession>
<keyword evidence="3" id="KW-1185">Reference proteome</keyword>
<dbReference type="AlphaFoldDB" id="A0AAD8NVP2"/>
<dbReference type="GO" id="GO:0003924">
    <property type="term" value="F:GTPase activity"/>
    <property type="evidence" value="ECO:0007669"/>
    <property type="project" value="InterPro"/>
</dbReference>
<dbReference type="Pfam" id="PF00071">
    <property type="entry name" value="Ras"/>
    <property type="match status" value="1"/>
</dbReference>
<dbReference type="InterPro" id="IPR050209">
    <property type="entry name" value="Rab_GTPases_membrane_traffic"/>
</dbReference>
<dbReference type="SMART" id="SM00175">
    <property type="entry name" value="RAB"/>
    <property type="match status" value="1"/>
</dbReference>
<comment type="similarity">
    <text evidence="1">Belongs to the small GTPase superfamily. Rab family.</text>
</comment>
<comment type="caution">
    <text evidence="2">The sequence shown here is derived from an EMBL/GenBank/DDBJ whole genome shotgun (WGS) entry which is preliminary data.</text>
</comment>
<gene>
    <name evidence="2" type="ORF">QVD17_17988</name>
</gene>
<evidence type="ECO:0000313" key="3">
    <source>
        <dbReference type="Proteomes" id="UP001229421"/>
    </source>
</evidence>
<dbReference type="SMART" id="SM00173">
    <property type="entry name" value="RAS"/>
    <property type="match status" value="1"/>
</dbReference>
<sequence length="148" mass="17232">MGSYLGDDVEYDYMFKIVLIGDSGVAKSNLLSQFSKNEFSFNSKPTIGVEFATRYIHVDDEIIKGQILDTAGRERFRVITTAYYRGAVGALIVYDITRKVTFEAVEHWLRDIRDHTYQTIVVIYAHWKQGRFDSFTSYSERRMLENFV</sequence>
<proteinExistence type="inferred from homology"/>
<dbReference type="Gene3D" id="3.40.50.300">
    <property type="entry name" value="P-loop containing nucleotide triphosphate hydrolases"/>
    <property type="match status" value="1"/>
</dbReference>
<protein>
    <submittedName>
        <fullName evidence="2">Uncharacterized protein</fullName>
    </submittedName>
</protein>
<dbReference type="Proteomes" id="UP001229421">
    <property type="component" value="Unassembled WGS sequence"/>
</dbReference>
<name>A0AAD8NVP2_TARER</name>
<dbReference type="EMBL" id="JAUHHV010000005">
    <property type="protein sequence ID" value="KAK1422702.1"/>
    <property type="molecule type" value="Genomic_DNA"/>
</dbReference>
<dbReference type="SUPFAM" id="SSF52540">
    <property type="entry name" value="P-loop containing nucleoside triphosphate hydrolases"/>
    <property type="match status" value="1"/>
</dbReference>
<dbReference type="InterPro" id="IPR001806">
    <property type="entry name" value="Small_GTPase"/>
</dbReference>
<evidence type="ECO:0000256" key="1">
    <source>
        <dbReference type="ARBA" id="ARBA00006270"/>
    </source>
</evidence>
<dbReference type="PROSITE" id="PS51419">
    <property type="entry name" value="RAB"/>
    <property type="match status" value="1"/>
</dbReference>
<organism evidence="2 3">
    <name type="scientific">Tagetes erecta</name>
    <name type="common">African marigold</name>
    <dbReference type="NCBI Taxonomy" id="13708"/>
    <lineage>
        <taxon>Eukaryota</taxon>
        <taxon>Viridiplantae</taxon>
        <taxon>Streptophyta</taxon>
        <taxon>Embryophyta</taxon>
        <taxon>Tracheophyta</taxon>
        <taxon>Spermatophyta</taxon>
        <taxon>Magnoliopsida</taxon>
        <taxon>eudicotyledons</taxon>
        <taxon>Gunneridae</taxon>
        <taxon>Pentapetalae</taxon>
        <taxon>asterids</taxon>
        <taxon>campanulids</taxon>
        <taxon>Asterales</taxon>
        <taxon>Asteraceae</taxon>
        <taxon>Asteroideae</taxon>
        <taxon>Heliantheae alliance</taxon>
        <taxon>Tageteae</taxon>
        <taxon>Tagetes</taxon>
    </lineage>
</organism>
<dbReference type="InterPro" id="IPR027417">
    <property type="entry name" value="P-loop_NTPase"/>
</dbReference>
<dbReference type="FunFam" id="3.40.50.300:FF:001447">
    <property type="entry name" value="Ras-related protein Rab-1B"/>
    <property type="match status" value="1"/>
</dbReference>
<dbReference type="PRINTS" id="PR00449">
    <property type="entry name" value="RASTRNSFRMNG"/>
</dbReference>
<dbReference type="GO" id="GO:0005525">
    <property type="term" value="F:GTP binding"/>
    <property type="evidence" value="ECO:0007669"/>
    <property type="project" value="InterPro"/>
</dbReference>
<dbReference type="PANTHER" id="PTHR47979">
    <property type="entry name" value="DRAB11-RELATED"/>
    <property type="match status" value="1"/>
</dbReference>
<dbReference type="InterPro" id="IPR005225">
    <property type="entry name" value="Small_GTP-bd"/>
</dbReference>